<dbReference type="AlphaFoldDB" id="A0A0K2VHA4"/>
<accession>A0A0K2VHA4</accession>
<feature type="non-terminal residue" evidence="1">
    <location>
        <position position="1"/>
    </location>
</feature>
<proteinExistence type="predicted"/>
<sequence length="48" mass="5660">TNTYEQKCWDVSSDCLEKKHVLSSDVLPYKLPKVNKLITILYFIQNNE</sequence>
<organism evidence="1">
    <name type="scientific">Lepeophtheirus salmonis</name>
    <name type="common">Salmon louse</name>
    <name type="synonym">Caligus salmonis</name>
    <dbReference type="NCBI Taxonomy" id="72036"/>
    <lineage>
        <taxon>Eukaryota</taxon>
        <taxon>Metazoa</taxon>
        <taxon>Ecdysozoa</taxon>
        <taxon>Arthropoda</taxon>
        <taxon>Crustacea</taxon>
        <taxon>Multicrustacea</taxon>
        <taxon>Hexanauplia</taxon>
        <taxon>Copepoda</taxon>
        <taxon>Siphonostomatoida</taxon>
        <taxon>Caligidae</taxon>
        <taxon>Lepeophtheirus</taxon>
    </lineage>
</organism>
<name>A0A0K2VHA4_LEPSM</name>
<protein>
    <submittedName>
        <fullName evidence="1">Uncharacterized protein</fullName>
    </submittedName>
</protein>
<dbReference type="EMBL" id="HACA01032221">
    <property type="protein sequence ID" value="CDW49582.1"/>
    <property type="molecule type" value="Transcribed_RNA"/>
</dbReference>
<evidence type="ECO:0000313" key="1">
    <source>
        <dbReference type="EMBL" id="CDW49582.1"/>
    </source>
</evidence>
<reference evidence="1" key="1">
    <citation type="submission" date="2014-05" db="EMBL/GenBank/DDBJ databases">
        <authorList>
            <person name="Chronopoulou M."/>
        </authorList>
    </citation>
    <scope>NUCLEOTIDE SEQUENCE</scope>
    <source>
        <tissue evidence="1">Whole organism</tissue>
    </source>
</reference>